<evidence type="ECO:0008006" key="3">
    <source>
        <dbReference type="Google" id="ProtNLM"/>
    </source>
</evidence>
<dbReference type="EMBL" id="JAPWTK010000053">
    <property type="protein sequence ID" value="KAJ8953804.1"/>
    <property type="molecule type" value="Genomic_DNA"/>
</dbReference>
<evidence type="ECO:0000313" key="1">
    <source>
        <dbReference type="EMBL" id="KAJ8953804.1"/>
    </source>
</evidence>
<dbReference type="AlphaFoldDB" id="A0AAV8YQ05"/>
<keyword evidence="2" id="KW-1185">Reference proteome</keyword>
<reference evidence="1" key="1">
    <citation type="journal article" date="2023" name="Insect Mol. Biol.">
        <title>Genome sequencing provides insights into the evolution of gene families encoding plant cell wall-degrading enzymes in longhorned beetles.</title>
        <authorList>
            <person name="Shin N.R."/>
            <person name="Okamura Y."/>
            <person name="Kirsch R."/>
            <person name="Pauchet Y."/>
        </authorList>
    </citation>
    <scope>NUCLEOTIDE SEQUENCE</scope>
    <source>
        <strain evidence="1">AMC_N1</strain>
    </source>
</reference>
<proteinExistence type="predicted"/>
<evidence type="ECO:0000313" key="2">
    <source>
        <dbReference type="Proteomes" id="UP001162162"/>
    </source>
</evidence>
<organism evidence="1 2">
    <name type="scientific">Aromia moschata</name>
    <dbReference type="NCBI Taxonomy" id="1265417"/>
    <lineage>
        <taxon>Eukaryota</taxon>
        <taxon>Metazoa</taxon>
        <taxon>Ecdysozoa</taxon>
        <taxon>Arthropoda</taxon>
        <taxon>Hexapoda</taxon>
        <taxon>Insecta</taxon>
        <taxon>Pterygota</taxon>
        <taxon>Neoptera</taxon>
        <taxon>Endopterygota</taxon>
        <taxon>Coleoptera</taxon>
        <taxon>Polyphaga</taxon>
        <taxon>Cucujiformia</taxon>
        <taxon>Chrysomeloidea</taxon>
        <taxon>Cerambycidae</taxon>
        <taxon>Cerambycinae</taxon>
        <taxon>Callichromatini</taxon>
        <taxon>Aromia</taxon>
    </lineage>
</organism>
<accession>A0AAV8YQ05</accession>
<dbReference type="Proteomes" id="UP001162162">
    <property type="component" value="Unassembled WGS sequence"/>
</dbReference>
<protein>
    <recommendedName>
        <fullName evidence="3">Transposase</fullName>
    </recommendedName>
</protein>
<sequence length="227" mass="25643">MDLVGQYVKTNNLKTPFRDGIPGKDWLLFYMKRHKLTVKKPENVEIARRKSVDPFIINNYFDLVLEASKNLGIENKPHLVWNLDETSFCSDPSKTKVVDEIEENAKLKLSGLVLEAFTAAAAAEMSSDFRHNFRFCLLRIPRPEAETNLLHCRYSLSNTSTRCLSTASSLVRSTAAFARQTDSIIFLHLILCLAGARRSAGAAMAPELERPDLTSKWRPGSFMSILY</sequence>
<gene>
    <name evidence="1" type="ORF">NQ318_006651</name>
</gene>
<comment type="caution">
    <text evidence="1">The sequence shown here is derived from an EMBL/GenBank/DDBJ whole genome shotgun (WGS) entry which is preliminary data.</text>
</comment>
<name>A0AAV8YQ05_9CUCU</name>